<keyword evidence="5" id="KW-0812">Transmembrane</keyword>
<feature type="compositionally biased region" description="Low complexity" evidence="9">
    <location>
        <begin position="150"/>
        <end position="170"/>
    </location>
</feature>
<gene>
    <name evidence="11" type="ORF">HHL10_00540</name>
</gene>
<evidence type="ECO:0000313" key="11">
    <source>
        <dbReference type="EMBL" id="NML13465.1"/>
    </source>
</evidence>
<accession>A0A848F427</accession>
<evidence type="ECO:0000256" key="2">
    <source>
        <dbReference type="ARBA" id="ARBA00022448"/>
    </source>
</evidence>
<dbReference type="GO" id="GO:0015031">
    <property type="term" value="P:protein transport"/>
    <property type="evidence" value="ECO:0007669"/>
    <property type="project" value="UniProtKB-KW"/>
</dbReference>
<keyword evidence="3" id="KW-1003">Cell membrane</keyword>
<keyword evidence="8" id="KW-0472">Membrane</keyword>
<evidence type="ECO:0000256" key="4">
    <source>
        <dbReference type="ARBA" id="ARBA00022519"/>
    </source>
</evidence>
<evidence type="ECO:0000256" key="9">
    <source>
        <dbReference type="SAM" id="MobiDB-lite"/>
    </source>
</evidence>
<feature type="compositionally biased region" description="Pro residues" evidence="9">
    <location>
        <begin position="189"/>
        <end position="206"/>
    </location>
</feature>
<keyword evidence="2" id="KW-0813">Transport</keyword>
<organism evidence="11 12">
    <name type="scientific">Azohydromonas caseinilytica</name>
    <dbReference type="NCBI Taxonomy" id="2728836"/>
    <lineage>
        <taxon>Bacteria</taxon>
        <taxon>Pseudomonadati</taxon>
        <taxon>Pseudomonadota</taxon>
        <taxon>Betaproteobacteria</taxon>
        <taxon>Burkholderiales</taxon>
        <taxon>Sphaerotilaceae</taxon>
        <taxon>Azohydromonas</taxon>
    </lineage>
</organism>
<protein>
    <recommendedName>
        <fullName evidence="10">Type II secretion system protein GspC N-terminal domain-containing protein</fullName>
    </recommendedName>
</protein>
<keyword evidence="7" id="KW-1133">Transmembrane helix</keyword>
<evidence type="ECO:0000256" key="1">
    <source>
        <dbReference type="ARBA" id="ARBA00004533"/>
    </source>
</evidence>
<name>A0A848F427_9BURK</name>
<feature type="compositionally biased region" description="Low complexity" evidence="9">
    <location>
        <begin position="179"/>
        <end position="188"/>
    </location>
</feature>
<evidence type="ECO:0000256" key="7">
    <source>
        <dbReference type="ARBA" id="ARBA00022989"/>
    </source>
</evidence>
<comment type="caution">
    <text evidence="11">The sequence shown here is derived from an EMBL/GenBank/DDBJ whole genome shotgun (WGS) entry which is preliminary data.</text>
</comment>
<keyword evidence="4" id="KW-0997">Cell inner membrane</keyword>
<dbReference type="Proteomes" id="UP000574067">
    <property type="component" value="Unassembled WGS sequence"/>
</dbReference>
<keyword evidence="6" id="KW-0653">Protein transport</keyword>
<reference evidence="11 12" key="1">
    <citation type="submission" date="2020-04" db="EMBL/GenBank/DDBJ databases">
        <title>Azohydromonas sp. isolated from soil.</title>
        <authorList>
            <person name="Dahal R.H."/>
        </authorList>
    </citation>
    <scope>NUCLEOTIDE SEQUENCE [LARGE SCALE GENOMIC DNA]</scope>
    <source>
        <strain evidence="11 12">G-1-1-14</strain>
    </source>
</reference>
<sequence length="227" mass="23058">MQARLVAFVLWAAVAATVVFWALRLGARAPAVPAQAVAVSTAAGARGDLGRLLGQRAPATEEAPAVSPDAGRFQLVGVVAPRSGGDTQGLALIAVDGKPARTYRVGAAVDDRYVLQSVRTRGAALGPRGGDAQIQLDLPPPPAASTGVLPPAGSEEAATAPAARTPMPMGGTATPRNLPPGQAAQPMPQGMPPQGVPRQPIPPQDMPMPQQEVEPPPMAEPAQEPNG</sequence>
<dbReference type="GO" id="GO:0005886">
    <property type="term" value="C:plasma membrane"/>
    <property type="evidence" value="ECO:0007669"/>
    <property type="project" value="UniProtKB-SubCell"/>
</dbReference>
<evidence type="ECO:0000259" key="10">
    <source>
        <dbReference type="Pfam" id="PF11356"/>
    </source>
</evidence>
<evidence type="ECO:0000313" key="12">
    <source>
        <dbReference type="Proteomes" id="UP000574067"/>
    </source>
</evidence>
<proteinExistence type="predicted"/>
<dbReference type="AlphaFoldDB" id="A0A848F427"/>
<evidence type="ECO:0000256" key="6">
    <source>
        <dbReference type="ARBA" id="ARBA00022927"/>
    </source>
</evidence>
<dbReference type="EMBL" id="JABBFW010000001">
    <property type="protein sequence ID" value="NML13465.1"/>
    <property type="molecule type" value="Genomic_DNA"/>
</dbReference>
<evidence type="ECO:0000256" key="5">
    <source>
        <dbReference type="ARBA" id="ARBA00022692"/>
    </source>
</evidence>
<feature type="region of interest" description="Disordered" evidence="9">
    <location>
        <begin position="123"/>
        <end position="227"/>
    </location>
</feature>
<dbReference type="RefSeq" id="WP_169158392.1">
    <property type="nucleotide sequence ID" value="NZ_JABBFW010000001.1"/>
</dbReference>
<dbReference type="Pfam" id="PF11356">
    <property type="entry name" value="T2SSC"/>
    <property type="match status" value="1"/>
</dbReference>
<evidence type="ECO:0000256" key="8">
    <source>
        <dbReference type="ARBA" id="ARBA00023136"/>
    </source>
</evidence>
<keyword evidence="12" id="KW-1185">Reference proteome</keyword>
<comment type="subcellular location">
    <subcellularLocation>
        <location evidence="1">Cell inner membrane</location>
    </subcellularLocation>
</comment>
<feature type="domain" description="Type II secretion system protein GspC N-terminal" evidence="10">
    <location>
        <begin position="11"/>
        <end position="119"/>
    </location>
</feature>
<dbReference type="InterPro" id="IPR024961">
    <property type="entry name" value="T2SS_GspC_N"/>
</dbReference>
<evidence type="ECO:0000256" key="3">
    <source>
        <dbReference type="ARBA" id="ARBA00022475"/>
    </source>
</evidence>